<reference evidence="6" key="2">
    <citation type="submission" date="2019-06" db="EMBL/GenBank/DDBJ databases">
        <title>Genomics analysis of Aphanomyces spp. identifies a new class of oomycete effector associated with host adaptation.</title>
        <authorList>
            <person name="Gaulin E."/>
        </authorList>
    </citation>
    <scope>NUCLEOTIDE SEQUENCE</scope>
    <source>
        <strain evidence="6">CBS 578.67</strain>
    </source>
</reference>
<evidence type="ECO:0000313" key="6">
    <source>
        <dbReference type="EMBL" id="KAF0715699.1"/>
    </source>
</evidence>
<evidence type="ECO:0000256" key="2">
    <source>
        <dbReference type="ARBA" id="ARBA00010617"/>
    </source>
</evidence>
<dbReference type="Pfam" id="PF00067">
    <property type="entry name" value="p450"/>
    <property type="match status" value="1"/>
</dbReference>
<evidence type="ECO:0000256" key="4">
    <source>
        <dbReference type="RuleBase" id="RU000461"/>
    </source>
</evidence>
<keyword evidence="3 4" id="KW-0479">Metal-binding</keyword>
<keyword evidence="5" id="KW-1133">Transmembrane helix</keyword>
<evidence type="ECO:0000256" key="1">
    <source>
        <dbReference type="ARBA" id="ARBA00001971"/>
    </source>
</evidence>
<comment type="cofactor">
    <cofactor evidence="1 3">
        <name>heme</name>
        <dbReference type="ChEBI" id="CHEBI:30413"/>
    </cofactor>
</comment>
<comment type="similarity">
    <text evidence="2 4">Belongs to the cytochrome P450 family.</text>
</comment>
<dbReference type="Gene3D" id="1.10.630.10">
    <property type="entry name" value="Cytochrome P450"/>
    <property type="match status" value="1"/>
</dbReference>
<dbReference type="PRINTS" id="PR00385">
    <property type="entry name" value="P450"/>
</dbReference>
<keyword evidence="4" id="KW-0560">Oxidoreductase</keyword>
<keyword evidence="8" id="KW-1185">Reference proteome</keyword>
<dbReference type="GO" id="GO:0016705">
    <property type="term" value="F:oxidoreductase activity, acting on paired donors, with incorporation or reduction of molecular oxygen"/>
    <property type="evidence" value="ECO:0007669"/>
    <property type="project" value="InterPro"/>
</dbReference>
<sequence length="511" mass="56205">MTSIATWPILAGGGATIALLACGLYCVARLGSPLDRIPGPKASSVLFGHALDVLARIHNWSRAGDFPEPYLTYFRRFGRVIRLRLLLTESVVLTDPKAVQHVLASPLFVRDSVGRALGHEMTTGVGLLSSEGALHDAQRKALNPHFTVEQVKSTLKTVAEVATRCCMTILADAASTNTPVNMDTVLKQVTLSVIGLSTLDYDFMANPVALKAYQDFQLEVANPLMLTGVITIPWFTSLPLPHFIRRRRACAILRALLTDVVQSKLRQEKLRKDLLDRMLDASMDSQEAIVHVMTFMFAGHETTSAALSWAFAELHAHPDVAKRVRDEACAVLATNGALDNWDSLGDLPFTKAVIQETLRLHPILPFLMPRMTSVDSDIPMSDGSSVFVPKGTNVVAMTGTMHRDEAFWSQPEAFLPDRFVEGSLLYEEDFKRRGGKSHALHYLPFGGGVKNCIGQRFAMAELQLVLATFVAQFEFRLTAQANCHAKYMVMTTPPAHLEMTVHPWSIGLVSG</sequence>
<name>A0A485K9A4_9STRA</name>
<keyword evidence="3 4" id="KW-0408">Iron</keyword>
<dbReference type="InterPro" id="IPR050121">
    <property type="entry name" value="Cytochrome_P450_monoxygenase"/>
</dbReference>
<dbReference type="PROSITE" id="PS00086">
    <property type="entry name" value="CYTOCHROME_P450"/>
    <property type="match status" value="1"/>
</dbReference>
<dbReference type="PANTHER" id="PTHR24305:SF166">
    <property type="entry name" value="CYTOCHROME P450 12A4, MITOCHONDRIAL-RELATED"/>
    <property type="match status" value="1"/>
</dbReference>
<dbReference type="EMBL" id="VJMH01000533">
    <property type="protein sequence ID" value="KAF0715699.1"/>
    <property type="molecule type" value="Genomic_DNA"/>
</dbReference>
<dbReference type="PANTHER" id="PTHR24305">
    <property type="entry name" value="CYTOCHROME P450"/>
    <property type="match status" value="1"/>
</dbReference>
<dbReference type="InterPro" id="IPR001128">
    <property type="entry name" value="Cyt_P450"/>
</dbReference>
<evidence type="ECO:0000256" key="3">
    <source>
        <dbReference type="PIRSR" id="PIRSR602401-1"/>
    </source>
</evidence>
<dbReference type="InterPro" id="IPR017972">
    <property type="entry name" value="Cyt_P450_CS"/>
</dbReference>
<evidence type="ECO:0000256" key="5">
    <source>
        <dbReference type="SAM" id="Phobius"/>
    </source>
</evidence>
<dbReference type="InterPro" id="IPR002401">
    <property type="entry name" value="Cyt_P450_E_grp-I"/>
</dbReference>
<dbReference type="AlphaFoldDB" id="A0A485K9A4"/>
<keyword evidence="4" id="KW-0503">Monooxygenase</keyword>
<dbReference type="PRINTS" id="PR00463">
    <property type="entry name" value="EP450I"/>
</dbReference>
<gene>
    <name evidence="7" type="primary">Aste57867_3240</name>
    <name evidence="6" type="ORF">As57867_003230</name>
    <name evidence="7" type="ORF">ASTE57867_3240</name>
</gene>
<dbReference type="OrthoDB" id="2843at2759"/>
<dbReference type="EMBL" id="CAADRA010000533">
    <property type="protein sequence ID" value="VFT80413.1"/>
    <property type="molecule type" value="Genomic_DNA"/>
</dbReference>
<evidence type="ECO:0000313" key="8">
    <source>
        <dbReference type="Proteomes" id="UP000332933"/>
    </source>
</evidence>
<dbReference type="GO" id="GO:0005506">
    <property type="term" value="F:iron ion binding"/>
    <property type="evidence" value="ECO:0007669"/>
    <property type="project" value="InterPro"/>
</dbReference>
<dbReference type="SUPFAM" id="SSF48264">
    <property type="entry name" value="Cytochrome P450"/>
    <property type="match status" value="1"/>
</dbReference>
<feature type="transmembrane region" description="Helical" evidence="5">
    <location>
        <begin position="6"/>
        <end position="28"/>
    </location>
</feature>
<keyword evidence="5" id="KW-0472">Membrane</keyword>
<feature type="binding site" description="axial binding residue" evidence="3">
    <location>
        <position position="452"/>
    </location>
    <ligand>
        <name>heme</name>
        <dbReference type="ChEBI" id="CHEBI:30413"/>
    </ligand>
    <ligandPart>
        <name>Fe</name>
        <dbReference type="ChEBI" id="CHEBI:18248"/>
    </ligandPart>
</feature>
<keyword evidence="5" id="KW-0812">Transmembrane</keyword>
<organism evidence="7 8">
    <name type="scientific">Aphanomyces stellatus</name>
    <dbReference type="NCBI Taxonomy" id="120398"/>
    <lineage>
        <taxon>Eukaryota</taxon>
        <taxon>Sar</taxon>
        <taxon>Stramenopiles</taxon>
        <taxon>Oomycota</taxon>
        <taxon>Saprolegniomycetes</taxon>
        <taxon>Saprolegniales</taxon>
        <taxon>Verrucalvaceae</taxon>
        <taxon>Aphanomyces</taxon>
    </lineage>
</organism>
<dbReference type="InterPro" id="IPR036396">
    <property type="entry name" value="Cyt_P450_sf"/>
</dbReference>
<proteinExistence type="inferred from homology"/>
<accession>A0A485K9A4</accession>
<keyword evidence="3 4" id="KW-0349">Heme</keyword>
<dbReference type="Proteomes" id="UP000332933">
    <property type="component" value="Unassembled WGS sequence"/>
</dbReference>
<protein>
    <submittedName>
        <fullName evidence="7">Aste57867_3240 protein</fullName>
    </submittedName>
</protein>
<evidence type="ECO:0000313" key="7">
    <source>
        <dbReference type="EMBL" id="VFT80413.1"/>
    </source>
</evidence>
<reference evidence="7 8" key="1">
    <citation type="submission" date="2019-03" db="EMBL/GenBank/DDBJ databases">
        <authorList>
            <person name="Gaulin E."/>
            <person name="Dumas B."/>
        </authorList>
    </citation>
    <scope>NUCLEOTIDE SEQUENCE [LARGE SCALE GENOMIC DNA]</scope>
    <source>
        <strain evidence="7">CBS 568.67</strain>
    </source>
</reference>
<dbReference type="GO" id="GO:0020037">
    <property type="term" value="F:heme binding"/>
    <property type="evidence" value="ECO:0007669"/>
    <property type="project" value="InterPro"/>
</dbReference>
<dbReference type="GO" id="GO:0004497">
    <property type="term" value="F:monooxygenase activity"/>
    <property type="evidence" value="ECO:0007669"/>
    <property type="project" value="UniProtKB-KW"/>
</dbReference>